<sequence>MVRTAIISALVCKMSYCRMNDGWRTRQLLTCRCVDVLRCYARNSASLSCYERRLSVSDYFCAPPVSEHDSLLPVQEREEMTMRGHDMVEHDDLLNNQFSVHILHYANAPVLTRKKPDVMISVKDLCSVLNALSK</sequence>
<keyword evidence="2" id="KW-1185">Reference proteome</keyword>
<dbReference type="Gramene" id="rna-AYBTSS11_LOCUS15234">
    <property type="protein sequence ID" value="CAJ1952317.1"/>
    <property type="gene ID" value="gene-AYBTSS11_LOCUS15234"/>
</dbReference>
<evidence type="ECO:0000313" key="1">
    <source>
        <dbReference type="EMBL" id="CAJ1952317.1"/>
    </source>
</evidence>
<reference evidence="1" key="1">
    <citation type="submission" date="2023-10" db="EMBL/GenBank/DDBJ databases">
        <authorList>
            <person name="Domelevo Entfellner J.-B."/>
        </authorList>
    </citation>
    <scope>NUCLEOTIDE SEQUENCE</scope>
</reference>
<gene>
    <name evidence="1" type="ORF">AYBTSS11_LOCUS15234</name>
</gene>
<evidence type="ECO:0000313" key="2">
    <source>
        <dbReference type="Proteomes" id="UP001189624"/>
    </source>
</evidence>
<proteinExistence type="predicted"/>
<dbReference type="AlphaFoldDB" id="A0AA86SD28"/>
<organism evidence="1 2">
    <name type="scientific">Sphenostylis stenocarpa</name>
    <dbReference type="NCBI Taxonomy" id="92480"/>
    <lineage>
        <taxon>Eukaryota</taxon>
        <taxon>Viridiplantae</taxon>
        <taxon>Streptophyta</taxon>
        <taxon>Embryophyta</taxon>
        <taxon>Tracheophyta</taxon>
        <taxon>Spermatophyta</taxon>
        <taxon>Magnoliopsida</taxon>
        <taxon>eudicotyledons</taxon>
        <taxon>Gunneridae</taxon>
        <taxon>Pentapetalae</taxon>
        <taxon>rosids</taxon>
        <taxon>fabids</taxon>
        <taxon>Fabales</taxon>
        <taxon>Fabaceae</taxon>
        <taxon>Papilionoideae</taxon>
        <taxon>50 kb inversion clade</taxon>
        <taxon>NPAAA clade</taxon>
        <taxon>indigoferoid/millettioid clade</taxon>
        <taxon>Phaseoleae</taxon>
        <taxon>Sphenostylis</taxon>
    </lineage>
</organism>
<dbReference type="EMBL" id="OY731401">
    <property type="protein sequence ID" value="CAJ1952317.1"/>
    <property type="molecule type" value="Genomic_DNA"/>
</dbReference>
<name>A0AA86SD28_9FABA</name>
<dbReference type="Proteomes" id="UP001189624">
    <property type="component" value="Chromosome 4"/>
</dbReference>
<accession>A0AA86SD28</accession>
<protein>
    <submittedName>
        <fullName evidence="1">Uncharacterized protein</fullName>
    </submittedName>
</protein>